<evidence type="ECO:0000313" key="2">
    <source>
        <dbReference type="Proteomes" id="UP000828390"/>
    </source>
</evidence>
<protein>
    <submittedName>
        <fullName evidence="1">Uncharacterized protein</fullName>
    </submittedName>
</protein>
<evidence type="ECO:0000313" key="1">
    <source>
        <dbReference type="EMBL" id="KAH3720840.1"/>
    </source>
</evidence>
<proteinExistence type="predicted"/>
<keyword evidence="2" id="KW-1185">Reference proteome</keyword>
<accession>A0A9D4CC61</accession>
<reference evidence="1" key="2">
    <citation type="submission" date="2020-11" db="EMBL/GenBank/DDBJ databases">
        <authorList>
            <person name="McCartney M.A."/>
            <person name="Auch B."/>
            <person name="Kono T."/>
            <person name="Mallez S."/>
            <person name="Becker A."/>
            <person name="Gohl D.M."/>
            <person name="Silverstein K.A.T."/>
            <person name="Koren S."/>
            <person name="Bechman K.B."/>
            <person name="Herman A."/>
            <person name="Abrahante J.E."/>
            <person name="Garbe J."/>
        </authorList>
    </citation>
    <scope>NUCLEOTIDE SEQUENCE</scope>
    <source>
        <strain evidence="1">Duluth1</strain>
        <tissue evidence="1">Whole animal</tissue>
    </source>
</reference>
<dbReference type="EMBL" id="JAIWYP010000013">
    <property type="protein sequence ID" value="KAH3720840.1"/>
    <property type="molecule type" value="Genomic_DNA"/>
</dbReference>
<dbReference type="AlphaFoldDB" id="A0A9D4CC61"/>
<dbReference type="Proteomes" id="UP000828390">
    <property type="component" value="Unassembled WGS sequence"/>
</dbReference>
<organism evidence="1 2">
    <name type="scientific">Dreissena polymorpha</name>
    <name type="common">Zebra mussel</name>
    <name type="synonym">Mytilus polymorpha</name>
    <dbReference type="NCBI Taxonomy" id="45954"/>
    <lineage>
        <taxon>Eukaryota</taxon>
        <taxon>Metazoa</taxon>
        <taxon>Spiralia</taxon>
        <taxon>Lophotrochozoa</taxon>
        <taxon>Mollusca</taxon>
        <taxon>Bivalvia</taxon>
        <taxon>Autobranchia</taxon>
        <taxon>Heteroconchia</taxon>
        <taxon>Euheterodonta</taxon>
        <taxon>Imparidentia</taxon>
        <taxon>Neoheterodontei</taxon>
        <taxon>Myida</taxon>
        <taxon>Dreissenoidea</taxon>
        <taxon>Dreissenidae</taxon>
        <taxon>Dreissena</taxon>
    </lineage>
</organism>
<reference evidence="1" key="1">
    <citation type="journal article" date="2019" name="bioRxiv">
        <title>The Genome of the Zebra Mussel, Dreissena polymorpha: A Resource for Invasive Species Research.</title>
        <authorList>
            <person name="McCartney M.A."/>
            <person name="Auch B."/>
            <person name="Kono T."/>
            <person name="Mallez S."/>
            <person name="Zhang Y."/>
            <person name="Obille A."/>
            <person name="Becker A."/>
            <person name="Abrahante J.E."/>
            <person name="Garbe J."/>
            <person name="Badalamenti J.P."/>
            <person name="Herman A."/>
            <person name="Mangelson H."/>
            <person name="Liachko I."/>
            <person name="Sullivan S."/>
            <person name="Sone E.D."/>
            <person name="Koren S."/>
            <person name="Silverstein K.A.T."/>
            <person name="Beckman K.B."/>
            <person name="Gohl D.M."/>
        </authorList>
    </citation>
    <scope>NUCLEOTIDE SEQUENCE</scope>
    <source>
        <strain evidence="1">Duluth1</strain>
        <tissue evidence="1">Whole animal</tissue>
    </source>
</reference>
<name>A0A9D4CC61_DREPO</name>
<sequence length="87" mass="10247">MKERCDRYVARVLSDDKKAKRISAFTHYCLLRQNAPQHSMCVVNYGLFDHILQCTNQKLHLERLKKEQNARALPSIFPLCYILRLLA</sequence>
<gene>
    <name evidence="1" type="ORF">DPMN_063748</name>
</gene>
<comment type="caution">
    <text evidence="1">The sequence shown here is derived from an EMBL/GenBank/DDBJ whole genome shotgun (WGS) entry which is preliminary data.</text>
</comment>